<accession>A0A1H9VWI6</accession>
<dbReference type="RefSeq" id="WP_177190472.1">
    <property type="nucleotide sequence ID" value="NZ_CBDDGO010000004.1"/>
</dbReference>
<name>A0A1H9VWI6_9RHOB</name>
<protein>
    <recommendedName>
        <fullName evidence="4">Lipoprotein</fullName>
    </recommendedName>
</protein>
<dbReference type="Proteomes" id="UP000198885">
    <property type="component" value="Unassembled WGS sequence"/>
</dbReference>
<dbReference type="AlphaFoldDB" id="A0A1H9VWI6"/>
<evidence type="ECO:0000313" key="3">
    <source>
        <dbReference type="Proteomes" id="UP000198885"/>
    </source>
</evidence>
<gene>
    <name evidence="2" type="ORF">SAMN04490244_108151</name>
</gene>
<evidence type="ECO:0008006" key="4">
    <source>
        <dbReference type="Google" id="ProtNLM"/>
    </source>
</evidence>
<proteinExistence type="predicted"/>
<organism evidence="2 3">
    <name type="scientific">Tranquillimonas rosea</name>
    <dbReference type="NCBI Taxonomy" id="641238"/>
    <lineage>
        <taxon>Bacteria</taxon>
        <taxon>Pseudomonadati</taxon>
        <taxon>Pseudomonadota</taxon>
        <taxon>Alphaproteobacteria</taxon>
        <taxon>Rhodobacterales</taxon>
        <taxon>Roseobacteraceae</taxon>
        <taxon>Tranquillimonas</taxon>
    </lineage>
</organism>
<keyword evidence="3" id="KW-1185">Reference proteome</keyword>
<sequence length="56" mass="5822">MFARPLALLLTLAALTACAPSTALEEPPTGGLDAADSAERPCDGVVPQMCPYDYEP</sequence>
<reference evidence="2 3" key="1">
    <citation type="submission" date="2016-10" db="EMBL/GenBank/DDBJ databases">
        <authorList>
            <person name="de Groot N.N."/>
        </authorList>
    </citation>
    <scope>NUCLEOTIDE SEQUENCE [LARGE SCALE GENOMIC DNA]</scope>
    <source>
        <strain evidence="2 3">DSM 23042</strain>
    </source>
</reference>
<dbReference type="STRING" id="641238.SAMN04490244_108151"/>
<feature type="signal peptide" evidence="1">
    <location>
        <begin position="1"/>
        <end position="23"/>
    </location>
</feature>
<dbReference type="PROSITE" id="PS51257">
    <property type="entry name" value="PROKAR_LIPOPROTEIN"/>
    <property type="match status" value="1"/>
</dbReference>
<evidence type="ECO:0000313" key="2">
    <source>
        <dbReference type="EMBL" id="SES25908.1"/>
    </source>
</evidence>
<dbReference type="EMBL" id="FOGU01000008">
    <property type="protein sequence ID" value="SES25908.1"/>
    <property type="molecule type" value="Genomic_DNA"/>
</dbReference>
<feature type="chain" id="PRO_5011560050" description="Lipoprotein" evidence="1">
    <location>
        <begin position="24"/>
        <end position="56"/>
    </location>
</feature>
<keyword evidence="1" id="KW-0732">Signal</keyword>
<evidence type="ECO:0000256" key="1">
    <source>
        <dbReference type="SAM" id="SignalP"/>
    </source>
</evidence>